<dbReference type="InterPro" id="IPR049596">
    <property type="entry name" value="YlcG-like"/>
</dbReference>
<dbReference type="AlphaFoldDB" id="A0A2M9WIG6"/>
<gene>
    <name evidence="1" type="ORF">PRCB_01365</name>
</gene>
<comment type="caution">
    <text evidence="1">The sequence shown here is derived from an EMBL/GenBank/DDBJ whole genome shotgun (WGS) entry which is preliminary data.</text>
</comment>
<dbReference type="NCBIfam" id="NF033498">
    <property type="entry name" value="YlcG_phage_expr"/>
    <property type="match status" value="1"/>
</dbReference>
<sequence length="81" mass="10077">MTWLTRLLSRVYPYHPIPILSKRPQLPGKPYKNHQTEKEMIADYLREKWRLLRMYRSRNTFPVDYRIIKHTAKIMWMKHAH</sequence>
<dbReference type="OrthoDB" id="6546646at2"/>
<proteinExistence type="predicted"/>
<dbReference type="STRING" id="1076549.HA45_10270"/>
<reference evidence="1 2" key="1">
    <citation type="submission" date="2017-11" db="EMBL/GenBank/DDBJ databases">
        <title>The genome sequence of Pantoea rodasii DSM 26611.</title>
        <authorList>
            <person name="Gao J."/>
            <person name="Mao X."/>
            <person name="Sun J."/>
        </authorList>
    </citation>
    <scope>NUCLEOTIDE SEQUENCE [LARGE SCALE GENOMIC DNA]</scope>
    <source>
        <strain evidence="1 2">DSM 26611</strain>
    </source>
</reference>
<name>A0A2M9WIG6_9GAMM</name>
<dbReference type="Proteomes" id="UP000232062">
    <property type="component" value="Unassembled WGS sequence"/>
</dbReference>
<dbReference type="EMBL" id="PIQI01000003">
    <property type="protein sequence ID" value="PJZ07341.1"/>
    <property type="molecule type" value="Genomic_DNA"/>
</dbReference>
<protein>
    <submittedName>
        <fullName evidence="1">Uncharacterized protein</fullName>
    </submittedName>
</protein>
<keyword evidence="2" id="KW-1185">Reference proteome</keyword>
<dbReference type="RefSeq" id="WP_100699971.1">
    <property type="nucleotide sequence ID" value="NZ_MLFP01000006.1"/>
</dbReference>
<evidence type="ECO:0000313" key="2">
    <source>
        <dbReference type="Proteomes" id="UP000232062"/>
    </source>
</evidence>
<evidence type="ECO:0000313" key="1">
    <source>
        <dbReference type="EMBL" id="PJZ07341.1"/>
    </source>
</evidence>
<accession>A0A2M9WIG6</accession>
<organism evidence="1 2">
    <name type="scientific">Pantoea rodasii</name>
    <dbReference type="NCBI Taxonomy" id="1076549"/>
    <lineage>
        <taxon>Bacteria</taxon>
        <taxon>Pseudomonadati</taxon>
        <taxon>Pseudomonadota</taxon>
        <taxon>Gammaproteobacteria</taxon>
        <taxon>Enterobacterales</taxon>
        <taxon>Erwiniaceae</taxon>
        <taxon>Pantoea</taxon>
    </lineage>
</organism>